<dbReference type="FunFam" id="1.25.40.420:FF:000012">
    <property type="entry name" value="BTB/POZ and TAZ domain-containing protein 2"/>
    <property type="match status" value="1"/>
</dbReference>
<dbReference type="Pfam" id="PF02135">
    <property type="entry name" value="zf-TAZ"/>
    <property type="match status" value="1"/>
</dbReference>
<dbReference type="GO" id="GO:0006355">
    <property type="term" value="P:regulation of DNA-templated transcription"/>
    <property type="evidence" value="ECO:0007669"/>
    <property type="project" value="UniProtKB-ARBA"/>
</dbReference>
<keyword evidence="5" id="KW-0862">Zinc</keyword>
<evidence type="ECO:0000259" key="6">
    <source>
        <dbReference type="PROSITE" id="PS50097"/>
    </source>
</evidence>
<dbReference type="SUPFAM" id="SSF54695">
    <property type="entry name" value="POZ domain"/>
    <property type="match status" value="1"/>
</dbReference>
<name>A0A7N0TJ08_KALFE</name>
<dbReference type="PANTHER" id="PTHR46287:SF4">
    <property type="entry name" value="BTB_POZ AND TAZ DOMAIN-CONTAINING PROTEIN 2"/>
    <property type="match status" value="1"/>
</dbReference>
<dbReference type="Gene3D" id="3.30.710.10">
    <property type="entry name" value="Potassium Channel Kv1.1, Chain A"/>
    <property type="match status" value="1"/>
</dbReference>
<dbReference type="InterPro" id="IPR035898">
    <property type="entry name" value="TAZ_dom_sf"/>
</dbReference>
<proteinExistence type="predicted"/>
<keyword evidence="8" id="KW-1185">Reference proteome</keyword>
<dbReference type="FunFam" id="1.20.1020.10:FF:000004">
    <property type="entry name" value="BTB/POZ and TAZ domain-containing protein 2"/>
    <property type="match status" value="1"/>
</dbReference>
<evidence type="ECO:0000313" key="8">
    <source>
        <dbReference type="Proteomes" id="UP000594263"/>
    </source>
</evidence>
<comment type="pathway">
    <text evidence="1">Protein modification; protein ubiquitination.</text>
</comment>
<dbReference type="EnsemblPlants" id="Kaladp0039s0117.1.v1.1">
    <property type="protein sequence ID" value="Kaladp0039s0117.1.v1.1"/>
    <property type="gene ID" value="Kaladp0039s0117.v1.1"/>
</dbReference>
<dbReference type="PROSITE" id="PS50097">
    <property type="entry name" value="BTB"/>
    <property type="match status" value="1"/>
</dbReference>
<dbReference type="GO" id="GO:0009725">
    <property type="term" value="P:response to hormone"/>
    <property type="evidence" value="ECO:0007669"/>
    <property type="project" value="UniProtKB-ARBA"/>
</dbReference>
<dbReference type="SUPFAM" id="SSF57933">
    <property type="entry name" value="TAZ domain"/>
    <property type="match status" value="1"/>
</dbReference>
<dbReference type="GO" id="GO:0005516">
    <property type="term" value="F:calmodulin binding"/>
    <property type="evidence" value="ECO:0007669"/>
    <property type="project" value="UniProtKB-ARBA"/>
</dbReference>
<evidence type="ECO:0000256" key="2">
    <source>
        <dbReference type="ARBA" id="ARBA00022723"/>
    </source>
</evidence>
<evidence type="ECO:0000256" key="3">
    <source>
        <dbReference type="ARBA" id="ARBA00022771"/>
    </source>
</evidence>
<sequence>MSLPVVHIVTSTGLRIPTHYSVLAKASHVLENLLDQQRENSERLISIFGVPFEAVSAFVGFLYTARCSEEEMEKYGIHLLALSHCFLIPQLKQKVTKALAATLTKENVGDVLQLAKLCDSPDLSLSCMKFVSRHFKTVETTEGWKILQEHDPWLELEILQFMDESVLRRKRTRRLRREQSLYLQLSEAMECLVHICTEGCTSVGPLDVKPSKSPCSKYATCQGLQMLIRHFASCKKRINGGCSRCKRMWQILHLHSSICDHSDHCRVPLCSQFKMKEELKKGGSDDEMWRQLVRKVAVAKAVSSLTTQIKVSHNVDDVHPTKCHYRSSR</sequence>
<dbReference type="InterPro" id="IPR044513">
    <property type="entry name" value="BT1/2/3/4/5"/>
</dbReference>
<dbReference type="Proteomes" id="UP000594263">
    <property type="component" value="Unplaced"/>
</dbReference>
<dbReference type="InterPro" id="IPR000210">
    <property type="entry name" value="BTB/POZ_dom"/>
</dbReference>
<dbReference type="GO" id="GO:0009751">
    <property type="term" value="P:response to salicylic acid"/>
    <property type="evidence" value="ECO:0007669"/>
    <property type="project" value="UniProtKB-ARBA"/>
</dbReference>
<dbReference type="Gene3D" id="1.25.40.420">
    <property type="match status" value="1"/>
</dbReference>
<keyword evidence="2" id="KW-0479">Metal-binding</keyword>
<dbReference type="Pfam" id="PF00651">
    <property type="entry name" value="BTB"/>
    <property type="match status" value="1"/>
</dbReference>
<dbReference type="Gramene" id="Kaladp0039s0117.1.v1.1">
    <property type="protein sequence ID" value="Kaladp0039s0117.1.v1.1"/>
    <property type="gene ID" value="Kaladp0039s0117.v1.1"/>
</dbReference>
<keyword evidence="4" id="KW-0833">Ubl conjugation pathway</keyword>
<keyword evidence="3" id="KW-0863">Zinc-finger</keyword>
<dbReference type="InterPro" id="IPR000197">
    <property type="entry name" value="Znf_TAZ"/>
</dbReference>
<dbReference type="GO" id="GO:0005634">
    <property type="term" value="C:nucleus"/>
    <property type="evidence" value="ECO:0007669"/>
    <property type="project" value="TreeGrafter"/>
</dbReference>
<dbReference type="SMART" id="SM00225">
    <property type="entry name" value="BTB"/>
    <property type="match status" value="1"/>
</dbReference>
<evidence type="ECO:0000256" key="1">
    <source>
        <dbReference type="ARBA" id="ARBA00004906"/>
    </source>
</evidence>
<dbReference type="Gene3D" id="1.20.1020.10">
    <property type="entry name" value="TAZ domain"/>
    <property type="match status" value="1"/>
</dbReference>
<dbReference type="AlphaFoldDB" id="A0A7N0TJ08"/>
<dbReference type="GO" id="GO:0042542">
    <property type="term" value="P:response to hydrogen peroxide"/>
    <property type="evidence" value="ECO:0007669"/>
    <property type="project" value="UniProtKB-ARBA"/>
</dbReference>
<evidence type="ECO:0000256" key="5">
    <source>
        <dbReference type="ARBA" id="ARBA00022833"/>
    </source>
</evidence>
<protein>
    <recommendedName>
        <fullName evidence="6">BTB domain-containing protein</fullName>
    </recommendedName>
</protein>
<reference evidence="7" key="1">
    <citation type="submission" date="2021-01" db="UniProtKB">
        <authorList>
            <consortium name="EnsemblPlants"/>
        </authorList>
    </citation>
    <scope>IDENTIFICATION</scope>
</reference>
<organism evidence="7 8">
    <name type="scientific">Kalanchoe fedtschenkoi</name>
    <name type="common">Lavender scallops</name>
    <name type="synonym">South American air plant</name>
    <dbReference type="NCBI Taxonomy" id="63787"/>
    <lineage>
        <taxon>Eukaryota</taxon>
        <taxon>Viridiplantae</taxon>
        <taxon>Streptophyta</taxon>
        <taxon>Embryophyta</taxon>
        <taxon>Tracheophyta</taxon>
        <taxon>Spermatophyta</taxon>
        <taxon>Magnoliopsida</taxon>
        <taxon>eudicotyledons</taxon>
        <taxon>Gunneridae</taxon>
        <taxon>Pentapetalae</taxon>
        <taxon>Saxifragales</taxon>
        <taxon>Crassulaceae</taxon>
        <taxon>Kalanchoe</taxon>
    </lineage>
</organism>
<evidence type="ECO:0000256" key="4">
    <source>
        <dbReference type="ARBA" id="ARBA00022786"/>
    </source>
</evidence>
<feature type="domain" description="BTB" evidence="6">
    <location>
        <begin position="3"/>
        <end position="71"/>
    </location>
</feature>
<evidence type="ECO:0000313" key="7">
    <source>
        <dbReference type="EnsemblPlants" id="Kaladp0039s0117.1.v1.1"/>
    </source>
</evidence>
<dbReference type="InterPro" id="IPR011333">
    <property type="entry name" value="SKP1/BTB/POZ_sf"/>
</dbReference>
<dbReference type="GO" id="GO:0008270">
    <property type="term" value="F:zinc ion binding"/>
    <property type="evidence" value="ECO:0007669"/>
    <property type="project" value="UniProtKB-KW"/>
</dbReference>
<dbReference type="SMART" id="SM00551">
    <property type="entry name" value="ZnF_TAZ"/>
    <property type="match status" value="1"/>
</dbReference>
<accession>A0A7N0TJ08</accession>
<dbReference type="OMA" id="NKYDGEA"/>
<dbReference type="PANTHER" id="PTHR46287">
    <property type="entry name" value="BTB/POZ AND TAZ DOMAIN-CONTAINING PROTEIN 3-RELATED"/>
    <property type="match status" value="1"/>
</dbReference>